<dbReference type="PANTHER" id="PTHR33312:SF35">
    <property type="entry name" value="TPRXL"/>
    <property type="match status" value="1"/>
</dbReference>
<feature type="compositionally biased region" description="Polar residues" evidence="1">
    <location>
        <begin position="1"/>
        <end position="12"/>
    </location>
</feature>
<protein>
    <submittedName>
        <fullName evidence="2">Uncharacterized protein</fullName>
    </submittedName>
</protein>
<evidence type="ECO:0000256" key="1">
    <source>
        <dbReference type="SAM" id="MobiDB-lite"/>
    </source>
</evidence>
<dbReference type="EMBL" id="DF973227">
    <property type="protein sequence ID" value="GAU21319.1"/>
    <property type="molecule type" value="Genomic_DNA"/>
</dbReference>
<keyword evidence="3" id="KW-1185">Reference proteome</keyword>
<organism evidence="2 3">
    <name type="scientific">Trifolium subterraneum</name>
    <name type="common">Subterranean clover</name>
    <dbReference type="NCBI Taxonomy" id="3900"/>
    <lineage>
        <taxon>Eukaryota</taxon>
        <taxon>Viridiplantae</taxon>
        <taxon>Streptophyta</taxon>
        <taxon>Embryophyta</taxon>
        <taxon>Tracheophyta</taxon>
        <taxon>Spermatophyta</taxon>
        <taxon>Magnoliopsida</taxon>
        <taxon>eudicotyledons</taxon>
        <taxon>Gunneridae</taxon>
        <taxon>Pentapetalae</taxon>
        <taxon>rosids</taxon>
        <taxon>fabids</taxon>
        <taxon>Fabales</taxon>
        <taxon>Fabaceae</taxon>
        <taxon>Papilionoideae</taxon>
        <taxon>50 kb inversion clade</taxon>
        <taxon>NPAAA clade</taxon>
        <taxon>Hologalegina</taxon>
        <taxon>IRL clade</taxon>
        <taxon>Trifolieae</taxon>
        <taxon>Trifolium</taxon>
    </lineage>
</organism>
<feature type="region of interest" description="Disordered" evidence="1">
    <location>
        <begin position="1"/>
        <end position="49"/>
    </location>
</feature>
<evidence type="ECO:0000313" key="2">
    <source>
        <dbReference type="EMBL" id="GAU21319.1"/>
    </source>
</evidence>
<feature type="compositionally biased region" description="Low complexity" evidence="1">
    <location>
        <begin position="89"/>
        <end position="108"/>
    </location>
</feature>
<gene>
    <name evidence="2" type="ORF">TSUD_372130</name>
</gene>
<feature type="region of interest" description="Disordered" evidence="1">
    <location>
        <begin position="81"/>
        <end position="118"/>
    </location>
</feature>
<feature type="compositionally biased region" description="Low complexity" evidence="1">
    <location>
        <begin position="16"/>
        <end position="30"/>
    </location>
</feature>
<dbReference type="InterPro" id="IPR039620">
    <property type="entry name" value="BKI1/MAKR1/3/4"/>
</dbReference>
<accession>A0A2Z6MQT3</accession>
<dbReference type="GO" id="GO:0005886">
    <property type="term" value="C:plasma membrane"/>
    <property type="evidence" value="ECO:0007669"/>
    <property type="project" value="InterPro"/>
</dbReference>
<reference evidence="3" key="1">
    <citation type="journal article" date="2017" name="Front. Plant Sci.">
        <title>Climate Clever Clovers: New Paradigm to Reduce the Environmental Footprint of Ruminants by Breeding Low Methanogenic Forages Utilizing Haplotype Variation.</title>
        <authorList>
            <person name="Kaur P."/>
            <person name="Appels R."/>
            <person name="Bayer P.E."/>
            <person name="Keeble-Gagnere G."/>
            <person name="Wang J."/>
            <person name="Hirakawa H."/>
            <person name="Shirasawa K."/>
            <person name="Vercoe P."/>
            <person name="Stefanova K."/>
            <person name="Durmic Z."/>
            <person name="Nichols P."/>
            <person name="Revell C."/>
            <person name="Isobe S.N."/>
            <person name="Edwards D."/>
            <person name="Erskine W."/>
        </authorList>
    </citation>
    <scope>NUCLEOTIDE SEQUENCE [LARGE SCALE GENOMIC DNA]</scope>
    <source>
        <strain evidence="3">cv. Daliak</strain>
    </source>
</reference>
<sequence length="209" mass="23582">MKFKTETSLSNHSPSKRSPSGDSSSFPSTPNQEDSNFEFGSLTPNSPSCTTSPADQIFFNGRLQPHSFPLNLVTTSQTSNISTKDSLISSRSNSTNNSCSSARTSSSDSSERKLFHNRSKLSSRSVSPLIQQSYGCSQRWQYITHVPVALNRDASKRRKRKRAKKKMKKRVSLQFVRRILGWFFIACRQWHAMEPSKAKNKGLNRKQSN</sequence>
<evidence type="ECO:0000313" key="3">
    <source>
        <dbReference type="Proteomes" id="UP000242715"/>
    </source>
</evidence>
<name>A0A2Z6MQT3_TRISU</name>
<dbReference type="OrthoDB" id="1917218at2759"/>
<dbReference type="GO" id="GO:0019210">
    <property type="term" value="F:kinase inhibitor activity"/>
    <property type="evidence" value="ECO:0007669"/>
    <property type="project" value="InterPro"/>
</dbReference>
<dbReference type="Proteomes" id="UP000242715">
    <property type="component" value="Unassembled WGS sequence"/>
</dbReference>
<dbReference type="PANTHER" id="PTHR33312">
    <property type="entry name" value="MEMBRANE-ASSOCIATED KINASE REGULATOR 4-RELATED"/>
    <property type="match status" value="1"/>
</dbReference>
<dbReference type="AlphaFoldDB" id="A0A2Z6MQT3"/>
<proteinExistence type="predicted"/>